<dbReference type="Gene3D" id="1.10.530.10">
    <property type="match status" value="1"/>
</dbReference>
<evidence type="ECO:0000256" key="2">
    <source>
        <dbReference type="SAM" id="SignalP"/>
    </source>
</evidence>
<feature type="chain" id="PRO_5046056523" evidence="2">
    <location>
        <begin position="26"/>
        <end position="492"/>
    </location>
</feature>
<feature type="signal peptide" evidence="2">
    <location>
        <begin position="1"/>
        <end position="25"/>
    </location>
</feature>
<evidence type="ECO:0000256" key="1">
    <source>
        <dbReference type="ARBA" id="ARBA00022729"/>
    </source>
</evidence>
<dbReference type="EMBL" id="CP137640">
    <property type="protein sequence ID" value="WVX81185.1"/>
    <property type="molecule type" value="Genomic_DNA"/>
</dbReference>
<reference evidence="4 5" key="1">
    <citation type="submission" date="2023-10" db="EMBL/GenBank/DDBJ databases">
        <title>Niallia locisalis sp.nov. isolated from a salt pond sample.</title>
        <authorList>
            <person name="Li X.-J."/>
            <person name="Dong L."/>
        </authorList>
    </citation>
    <scope>NUCLEOTIDE SEQUENCE [LARGE SCALE GENOMIC DNA]</scope>
    <source>
        <strain evidence="4 5">DSM 29761</strain>
    </source>
</reference>
<accession>A0ABZ2CGW6</accession>
<evidence type="ECO:0000259" key="3">
    <source>
        <dbReference type="PROSITE" id="PS51272"/>
    </source>
</evidence>
<keyword evidence="1 2" id="KW-0732">Signal</keyword>
<dbReference type="InterPro" id="IPR001119">
    <property type="entry name" value="SLH_dom"/>
</dbReference>
<gene>
    <name evidence="4" type="ORF">R4Z09_28965</name>
</gene>
<dbReference type="RefSeq" id="WP_338450115.1">
    <property type="nucleotide sequence ID" value="NZ_CP137640.1"/>
</dbReference>
<dbReference type="Pfam" id="PF00395">
    <property type="entry name" value="SLH"/>
    <property type="match status" value="2"/>
</dbReference>
<dbReference type="InterPro" id="IPR051465">
    <property type="entry name" value="Cell_Envelope_Struct_Comp"/>
</dbReference>
<dbReference type="PANTHER" id="PTHR43308">
    <property type="entry name" value="OUTER MEMBRANE PROTEIN ALPHA-RELATED"/>
    <property type="match status" value="1"/>
</dbReference>
<keyword evidence="5" id="KW-1185">Reference proteome</keyword>
<dbReference type="PANTHER" id="PTHR43308:SF5">
    <property type="entry name" value="S-LAYER PROTEIN _ PEPTIDOGLYCAN ENDO-BETA-N-ACETYLGLUCOSAMINIDASE"/>
    <property type="match status" value="1"/>
</dbReference>
<evidence type="ECO:0000313" key="4">
    <source>
        <dbReference type="EMBL" id="WVX81185.1"/>
    </source>
</evidence>
<organism evidence="4 5">
    <name type="scientific">Niallia oryzisoli</name>
    <dbReference type="NCBI Taxonomy" id="1737571"/>
    <lineage>
        <taxon>Bacteria</taxon>
        <taxon>Bacillati</taxon>
        <taxon>Bacillota</taxon>
        <taxon>Bacilli</taxon>
        <taxon>Bacillales</taxon>
        <taxon>Bacillaceae</taxon>
        <taxon>Niallia</taxon>
    </lineage>
</organism>
<dbReference type="Proteomes" id="UP001357223">
    <property type="component" value="Chromosome"/>
</dbReference>
<protein>
    <submittedName>
        <fullName evidence="4">S-layer homology domain-containing protein</fullName>
    </submittedName>
</protein>
<sequence>MKSSVLKVGLITCLATGLFYGEASAETGQAGESVSSYSEVNQNVLSFQVINKLLTDAAINAGIPPEVVKAVAEKESGWKQFDDNGDPLISEDGGIGIMQITNQSNYDEEKLKNDIVYNINAGVAILESMYERTDLPKIKGADKQVIENWYFPFLAYNGTKPVNSPLEQATGNKNLNAYQEQVFALIEKNSFINGTQLGEFPFKTDDFQYDSASDENIKFLETEYIVEETHDSVYSLKKDDHAVVTVENVNLRPQPDQLEGAIKLSKNTELVVTGDFLYDPDPNSKNQFVWVPVETVDKKNMGYISSAYIEKVEGTSGPITVQPPVTTFTDVAPKYQDAVNFLVSKGVKGTSEATFGTDYNIKRVDAAVMLANALELDIESAPASGFTDVPARAVKHVNALKAKGITSGKTETTFDSQSEITRGELAIWIQRAFDLQAGNSELPFDDVADRYSMAVSALVNNGVTKGTSDTSFGTHDHAKRGDYALFLYRAAE</sequence>
<dbReference type="SUPFAM" id="SSF53955">
    <property type="entry name" value="Lysozyme-like"/>
    <property type="match status" value="1"/>
</dbReference>
<evidence type="ECO:0000313" key="5">
    <source>
        <dbReference type="Proteomes" id="UP001357223"/>
    </source>
</evidence>
<dbReference type="InterPro" id="IPR023346">
    <property type="entry name" value="Lysozyme-like_dom_sf"/>
</dbReference>
<proteinExistence type="predicted"/>
<dbReference type="Pfam" id="PF01464">
    <property type="entry name" value="SLT"/>
    <property type="match status" value="1"/>
</dbReference>
<feature type="domain" description="SLH" evidence="3">
    <location>
        <begin position="380"/>
        <end position="443"/>
    </location>
</feature>
<name>A0ABZ2CGW6_9BACI</name>
<dbReference type="PROSITE" id="PS51272">
    <property type="entry name" value="SLH"/>
    <property type="match status" value="1"/>
</dbReference>
<dbReference type="InterPro" id="IPR008258">
    <property type="entry name" value="Transglycosylase_SLT_dom_1"/>
</dbReference>